<dbReference type="SUPFAM" id="SSF109755">
    <property type="entry name" value="PhoU-like"/>
    <property type="match status" value="1"/>
</dbReference>
<dbReference type="PANTHER" id="PTHR42930">
    <property type="entry name" value="PHOSPHATE-SPECIFIC TRANSPORT SYSTEM ACCESSORY PROTEIN PHOU"/>
    <property type="match status" value="1"/>
</dbReference>
<reference evidence="9 10" key="1">
    <citation type="submission" date="2019-06" db="EMBL/GenBank/DDBJ databases">
        <title>Draft genome sequence of Methanolobus vulcani B1d.</title>
        <authorList>
            <person name="Creighbaum A.J."/>
            <person name="Ticak T."/>
            <person name="Hariraju D."/>
            <person name="Arivett B.A."/>
            <person name="Ferguson D.J.Jr."/>
        </authorList>
    </citation>
    <scope>NUCLEOTIDE SEQUENCE [LARGE SCALE GENOMIC DNA]</scope>
    <source>
        <strain evidence="9 10">B1d</strain>
    </source>
</reference>
<dbReference type="PANTHER" id="PTHR42930:SF3">
    <property type="entry name" value="PHOSPHATE-SPECIFIC TRANSPORT SYSTEM ACCESSORY PROTEIN PHOU"/>
    <property type="match status" value="1"/>
</dbReference>
<comment type="caution">
    <text evidence="9">The sequence shown here is derived from an EMBL/GenBank/DDBJ whole genome shotgun (WGS) entry which is preliminary data.</text>
</comment>
<comment type="similarity">
    <text evidence="2 7">Belongs to the PhoU family.</text>
</comment>
<dbReference type="InterPro" id="IPR038078">
    <property type="entry name" value="PhoU-like_sf"/>
</dbReference>
<protein>
    <recommendedName>
        <fullName evidence="7">Phosphate-specific transport system accessory protein PhoU</fullName>
    </recommendedName>
</protein>
<gene>
    <name evidence="9" type="primary">phoU</name>
    <name evidence="9" type="ORF">FKV42_00540</name>
</gene>
<dbReference type="NCBIfam" id="TIGR02135">
    <property type="entry name" value="phoU_full"/>
    <property type="match status" value="1"/>
</dbReference>
<evidence type="ECO:0000256" key="7">
    <source>
        <dbReference type="PIRNR" id="PIRNR003107"/>
    </source>
</evidence>
<comment type="subcellular location">
    <subcellularLocation>
        <location evidence="1 7">Cytoplasm</location>
    </subcellularLocation>
</comment>
<keyword evidence="6 7" id="KW-0592">Phosphate transport</keyword>
<accession>A0A7Z8P355</accession>
<evidence type="ECO:0000256" key="1">
    <source>
        <dbReference type="ARBA" id="ARBA00004496"/>
    </source>
</evidence>
<dbReference type="InterPro" id="IPR026022">
    <property type="entry name" value="PhoU_dom"/>
</dbReference>
<organism evidence="9 10">
    <name type="scientific">Methanolobus vulcani</name>
    <dbReference type="NCBI Taxonomy" id="38026"/>
    <lineage>
        <taxon>Archaea</taxon>
        <taxon>Methanobacteriati</taxon>
        <taxon>Methanobacteriota</taxon>
        <taxon>Stenosarchaea group</taxon>
        <taxon>Methanomicrobia</taxon>
        <taxon>Methanosarcinales</taxon>
        <taxon>Methanosarcinaceae</taxon>
        <taxon>Methanolobus</taxon>
    </lineage>
</organism>
<dbReference type="GO" id="GO:0006817">
    <property type="term" value="P:phosphate ion transport"/>
    <property type="evidence" value="ECO:0007669"/>
    <property type="project" value="UniProtKB-KW"/>
</dbReference>
<comment type="subunit">
    <text evidence="3 7">Homodimer.</text>
</comment>
<dbReference type="Gene3D" id="1.20.58.220">
    <property type="entry name" value="Phosphate transport system protein phou homolog 2, domain 2"/>
    <property type="match status" value="1"/>
</dbReference>
<sequence>MARDIFQQNLETLKGYVIEMGKLSHEAMLGAIQVLKTQDAELAEKVFQGDEAIDDYELKIEKCSTQLIARQNPTAGDMRLIISCFKIAIDLERMSDLAVDIANVAKCMGTDHTEQDNILKMADICDEMLQQTIKSFETLDHELASSIALKDDQVDKLFYGTQTKLIELMIEDNSLINNASHLLLVLRYLERFGDHACNICESIVYMATGQRVNLN</sequence>
<dbReference type="GO" id="GO:0005737">
    <property type="term" value="C:cytoplasm"/>
    <property type="evidence" value="ECO:0007669"/>
    <property type="project" value="UniProtKB-SubCell"/>
</dbReference>
<evidence type="ECO:0000259" key="8">
    <source>
        <dbReference type="Pfam" id="PF01895"/>
    </source>
</evidence>
<evidence type="ECO:0000313" key="10">
    <source>
        <dbReference type="Proteomes" id="UP000319335"/>
    </source>
</evidence>
<dbReference type="Proteomes" id="UP000319335">
    <property type="component" value="Unassembled WGS sequence"/>
</dbReference>
<name>A0A7Z8P355_9EURY</name>
<feature type="domain" description="PhoU" evidence="8">
    <location>
        <begin position="18"/>
        <end position="104"/>
    </location>
</feature>
<evidence type="ECO:0000256" key="2">
    <source>
        <dbReference type="ARBA" id="ARBA00008107"/>
    </source>
</evidence>
<dbReference type="EMBL" id="VIAQ01000006">
    <property type="protein sequence ID" value="TQD28198.1"/>
    <property type="molecule type" value="Genomic_DNA"/>
</dbReference>
<keyword evidence="5 7" id="KW-0963">Cytoplasm</keyword>
<evidence type="ECO:0000256" key="5">
    <source>
        <dbReference type="ARBA" id="ARBA00022490"/>
    </source>
</evidence>
<dbReference type="AlphaFoldDB" id="A0A7Z8P355"/>
<dbReference type="InterPro" id="IPR028366">
    <property type="entry name" value="PhoU"/>
</dbReference>
<evidence type="ECO:0000256" key="4">
    <source>
        <dbReference type="ARBA" id="ARBA00022448"/>
    </source>
</evidence>
<dbReference type="GO" id="GO:0045936">
    <property type="term" value="P:negative regulation of phosphate metabolic process"/>
    <property type="evidence" value="ECO:0007669"/>
    <property type="project" value="InterPro"/>
</dbReference>
<keyword evidence="10" id="KW-1185">Reference proteome</keyword>
<dbReference type="PIRSF" id="PIRSF003107">
    <property type="entry name" value="PhoU"/>
    <property type="match status" value="1"/>
</dbReference>
<evidence type="ECO:0000313" key="9">
    <source>
        <dbReference type="EMBL" id="TQD28198.1"/>
    </source>
</evidence>
<dbReference type="FunFam" id="1.20.58.220:FF:000004">
    <property type="entry name" value="Phosphate-specific transport system accessory protein PhoU"/>
    <property type="match status" value="1"/>
</dbReference>
<comment type="function">
    <text evidence="7">Plays a role in the regulation of phosphate uptake.</text>
</comment>
<keyword evidence="4 7" id="KW-0813">Transport</keyword>
<proteinExistence type="inferred from homology"/>
<dbReference type="GO" id="GO:0030643">
    <property type="term" value="P:intracellular phosphate ion homeostasis"/>
    <property type="evidence" value="ECO:0007669"/>
    <property type="project" value="InterPro"/>
</dbReference>
<feature type="domain" description="PhoU" evidence="8">
    <location>
        <begin position="118"/>
        <end position="203"/>
    </location>
</feature>
<evidence type="ECO:0000256" key="3">
    <source>
        <dbReference type="ARBA" id="ARBA00011738"/>
    </source>
</evidence>
<dbReference type="OrthoDB" id="7738at2157"/>
<dbReference type="Pfam" id="PF01895">
    <property type="entry name" value="PhoU"/>
    <property type="match status" value="2"/>
</dbReference>
<dbReference type="RefSeq" id="WP_154808302.1">
    <property type="nucleotide sequence ID" value="NZ_VIAQ01000006.1"/>
</dbReference>
<evidence type="ECO:0000256" key="6">
    <source>
        <dbReference type="ARBA" id="ARBA00022592"/>
    </source>
</evidence>